<keyword evidence="8 9" id="KW-0961">Cell wall biogenesis/degradation</keyword>
<feature type="active site" description="Proton donor/acceptor" evidence="9">
    <location>
        <position position="445"/>
    </location>
</feature>
<evidence type="ECO:0000256" key="3">
    <source>
        <dbReference type="ARBA" id="ARBA00022676"/>
    </source>
</evidence>
<keyword evidence="3" id="KW-0328">Glycosyltransferase</keyword>
<keyword evidence="10" id="KW-0812">Transmembrane</keyword>
<dbReference type="Gene3D" id="2.40.440.10">
    <property type="entry name" value="L,D-transpeptidase catalytic domain-like"/>
    <property type="match status" value="1"/>
</dbReference>
<dbReference type="GO" id="GO:0071972">
    <property type="term" value="F:peptidoglycan L,D-transpeptidase activity"/>
    <property type="evidence" value="ECO:0007669"/>
    <property type="project" value="TreeGrafter"/>
</dbReference>
<dbReference type="Pfam" id="PF03734">
    <property type="entry name" value="YkuD"/>
    <property type="match status" value="1"/>
</dbReference>
<evidence type="ECO:0000256" key="6">
    <source>
        <dbReference type="ARBA" id="ARBA00022960"/>
    </source>
</evidence>
<dbReference type="InterPro" id="IPR005490">
    <property type="entry name" value="LD_TPept_cat_dom"/>
</dbReference>
<evidence type="ECO:0000256" key="9">
    <source>
        <dbReference type="PROSITE-ProRule" id="PRU01373"/>
    </source>
</evidence>
<keyword evidence="6 9" id="KW-0133">Cell shape</keyword>
<accession>A0A2U3KVZ2</accession>
<evidence type="ECO:0000256" key="7">
    <source>
        <dbReference type="ARBA" id="ARBA00022984"/>
    </source>
</evidence>
<dbReference type="EMBL" id="OMOF01000218">
    <property type="protein sequence ID" value="SPF43844.1"/>
    <property type="molecule type" value="Genomic_DNA"/>
</dbReference>
<evidence type="ECO:0000259" key="11">
    <source>
        <dbReference type="PROSITE" id="PS52029"/>
    </source>
</evidence>
<keyword evidence="10" id="KW-0472">Membrane</keyword>
<dbReference type="Proteomes" id="UP000238916">
    <property type="component" value="Unassembled WGS sequence"/>
</dbReference>
<dbReference type="PROSITE" id="PS52029">
    <property type="entry name" value="LD_TPASE"/>
    <property type="match status" value="1"/>
</dbReference>
<reference evidence="13" key="1">
    <citation type="submission" date="2018-02" db="EMBL/GenBank/DDBJ databases">
        <authorList>
            <person name="Hausmann B."/>
        </authorList>
    </citation>
    <scope>NUCLEOTIDE SEQUENCE [LARGE SCALE GENOMIC DNA]</scope>
    <source>
        <strain evidence="13">Peat soil MAG SbF1</strain>
    </source>
</reference>
<dbReference type="GO" id="GO:0018104">
    <property type="term" value="P:peptidoglycan-protein cross-linking"/>
    <property type="evidence" value="ECO:0007669"/>
    <property type="project" value="TreeGrafter"/>
</dbReference>
<protein>
    <recommendedName>
        <fullName evidence="11">L,D-TPase catalytic domain-containing protein</fullName>
    </recommendedName>
</protein>
<dbReference type="OrthoDB" id="9809748at2"/>
<evidence type="ECO:0000256" key="10">
    <source>
        <dbReference type="SAM" id="Phobius"/>
    </source>
</evidence>
<dbReference type="PANTHER" id="PTHR30582:SF24">
    <property type="entry name" value="L,D-TRANSPEPTIDASE ERFK_SRFK-RELATED"/>
    <property type="match status" value="1"/>
</dbReference>
<organism evidence="12 13">
    <name type="scientific">Candidatus Desulfosporosinus infrequens</name>
    <dbReference type="NCBI Taxonomy" id="2043169"/>
    <lineage>
        <taxon>Bacteria</taxon>
        <taxon>Bacillati</taxon>
        <taxon>Bacillota</taxon>
        <taxon>Clostridia</taxon>
        <taxon>Eubacteriales</taxon>
        <taxon>Desulfitobacteriaceae</taxon>
        <taxon>Desulfosporosinus</taxon>
    </lineage>
</organism>
<dbReference type="InterPro" id="IPR038063">
    <property type="entry name" value="Transpep_catalytic_dom"/>
</dbReference>
<dbReference type="PANTHER" id="PTHR30582">
    <property type="entry name" value="L,D-TRANSPEPTIDASE"/>
    <property type="match status" value="1"/>
</dbReference>
<evidence type="ECO:0000256" key="1">
    <source>
        <dbReference type="ARBA" id="ARBA00004752"/>
    </source>
</evidence>
<feature type="transmembrane region" description="Helical" evidence="10">
    <location>
        <begin position="139"/>
        <end position="161"/>
    </location>
</feature>
<sequence length="523" mass="59176">MARRSDILKPGTSLESYAKLRENLYNYKNGYYLSKNDPLFWRKLLNRLPENEEAMYHVGLELENEAKIHLTKYYTTKVHKFLLLYRKVIKQSFDLLSQSFNKGFFTARFDVLRMEREMILADLKILSLKDNSKFEKNDVYLAALFIIAIITAVLATLFIIYSGANITNYANNNYTYMLPYEVIDKKPTIALGVNYKSITINVKRGISKKVLVNELVDNLKKEYEKDASAPKQIIAVDENSEEIGMALWPGGGKNIDVYVYPADGLAVSDNKGYQLWETTTVVRSALYQYVKKNGYLPKDLNDLTQPFPNNYLTDLPKDPYKLNNKVTTTPNGDGGWLFSSIEMAPQSDLISVVKEAVKPNISNSVDIPFEPLSISIDKENHSLSVMAGGQIIRRYSVAVGKDDTTPEGDLEISKKVMNPDKFVPKSDNVYGTRAMELSNLNYAVHGTNTPSSVGKDVSQGCIRLNNTDMEDLYAIIPLNTYVNIFKSPVLPKEFANIDLANQDLYNHSDNSKEDNAKIYHWGG</sequence>
<evidence type="ECO:0000313" key="13">
    <source>
        <dbReference type="Proteomes" id="UP000238916"/>
    </source>
</evidence>
<dbReference type="GO" id="GO:0005576">
    <property type="term" value="C:extracellular region"/>
    <property type="evidence" value="ECO:0007669"/>
    <property type="project" value="TreeGrafter"/>
</dbReference>
<dbReference type="SUPFAM" id="SSF141523">
    <property type="entry name" value="L,D-transpeptidase catalytic domain-like"/>
    <property type="match status" value="1"/>
</dbReference>
<keyword evidence="7 9" id="KW-0573">Peptidoglycan synthesis</keyword>
<evidence type="ECO:0000256" key="8">
    <source>
        <dbReference type="ARBA" id="ARBA00023316"/>
    </source>
</evidence>
<keyword evidence="4" id="KW-0808">Transferase</keyword>
<dbReference type="InterPro" id="IPR050979">
    <property type="entry name" value="LD-transpeptidase"/>
</dbReference>
<comment type="similarity">
    <text evidence="2">Belongs to the YkuD family.</text>
</comment>
<keyword evidence="5" id="KW-0378">Hydrolase</keyword>
<dbReference type="CDD" id="cd16913">
    <property type="entry name" value="YkuD_like"/>
    <property type="match status" value="1"/>
</dbReference>
<dbReference type="AlphaFoldDB" id="A0A2U3KVZ2"/>
<evidence type="ECO:0000256" key="5">
    <source>
        <dbReference type="ARBA" id="ARBA00022801"/>
    </source>
</evidence>
<feature type="domain" description="L,D-TPase catalytic" evidence="11">
    <location>
        <begin position="372"/>
        <end position="485"/>
    </location>
</feature>
<dbReference type="UniPathway" id="UPA00219"/>
<name>A0A2U3KVZ2_9FIRM</name>
<gene>
    <name evidence="12" type="ORF">SBF1_2950009</name>
</gene>
<evidence type="ECO:0000256" key="4">
    <source>
        <dbReference type="ARBA" id="ARBA00022679"/>
    </source>
</evidence>
<keyword evidence="10" id="KW-1133">Transmembrane helix</keyword>
<evidence type="ECO:0000313" key="12">
    <source>
        <dbReference type="EMBL" id="SPF43844.1"/>
    </source>
</evidence>
<feature type="active site" description="Nucleophile" evidence="9">
    <location>
        <position position="461"/>
    </location>
</feature>
<dbReference type="GO" id="GO:0016757">
    <property type="term" value="F:glycosyltransferase activity"/>
    <property type="evidence" value="ECO:0007669"/>
    <property type="project" value="UniProtKB-KW"/>
</dbReference>
<evidence type="ECO:0000256" key="2">
    <source>
        <dbReference type="ARBA" id="ARBA00005992"/>
    </source>
</evidence>
<comment type="pathway">
    <text evidence="1 9">Cell wall biogenesis; peptidoglycan biosynthesis.</text>
</comment>
<dbReference type="GO" id="GO:0008360">
    <property type="term" value="P:regulation of cell shape"/>
    <property type="evidence" value="ECO:0007669"/>
    <property type="project" value="UniProtKB-UniRule"/>
</dbReference>
<proteinExistence type="inferred from homology"/>
<dbReference type="GO" id="GO:0071555">
    <property type="term" value="P:cell wall organization"/>
    <property type="evidence" value="ECO:0007669"/>
    <property type="project" value="UniProtKB-UniRule"/>
</dbReference>